<name>A0A8D8B2K7_CULPI</name>
<proteinExistence type="predicted"/>
<dbReference type="EMBL" id="HBUE01057204">
    <property type="protein sequence ID" value="CAG6466865.1"/>
    <property type="molecule type" value="Transcribed_RNA"/>
</dbReference>
<organism evidence="2">
    <name type="scientific">Culex pipiens</name>
    <name type="common">House mosquito</name>
    <dbReference type="NCBI Taxonomy" id="7175"/>
    <lineage>
        <taxon>Eukaryota</taxon>
        <taxon>Metazoa</taxon>
        <taxon>Ecdysozoa</taxon>
        <taxon>Arthropoda</taxon>
        <taxon>Hexapoda</taxon>
        <taxon>Insecta</taxon>
        <taxon>Pterygota</taxon>
        <taxon>Neoptera</taxon>
        <taxon>Endopterygota</taxon>
        <taxon>Diptera</taxon>
        <taxon>Nematocera</taxon>
        <taxon>Culicoidea</taxon>
        <taxon>Culicidae</taxon>
        <taxon>Culicinae</taxon>
        <taxon>Culicini</taxon>
        <taxon>Culex</taxon>
        <taxon>Culex</taxon>
    </lineage>
</organism>
<evidence type="ECO:0000256" key="1">
    <source>
        <dbReference type="SAM" id="SignalP"/>
    </source>
</evidence>
<feature type="chain" id="PRO_5036260389" evidence="1">
    <location>
        <begin position="20"/>
        <end position="103"/>
    </location>
</feature>
<protein>
    <submittedName>
        <fullName evidence="2">(northern house mosquito) hypothetical protein</fullName>
    </submittedName>
</protein>
<feature type="signal peptide" evidence="1">
    <location>
        <begin position="1"/>
        <end position="19"/>
    </location>
</feature>
<keyword evidence="1" id="KW-0732">Signal</keyword>
<dbReference type="AlphaFoldDB" id="A0A8D8B2K7"/>
<evidence type="ECO:0000313" key="2">
    <source>
        <dbReference type="EMBL" id="CAG6466865.1"/>
    </source>
</evidence>
<reference evidence="2" key="1">
    <citation type="submission" date="2021-05" db="EMBL/GenBank/DDBJ databases">
        <authorList>
            <person name="Alioto T."/>
            <person name="Alioto T."/>
            <person name="Gomez Garrido J."/>
        </authorList>
    </citation>
    <scope>NUCLEOTIDE SEQUENCE</scope>
</reference>
<accession>A0A8D8B2K7</accession>
<sequence>MIWHTYLLLLLLFSDNSTTQHTLWRTILHTISSLYYPTRWVLTSDDGARKIHKFIPQINTSFSNGQDFATQSRTFVVGPLLWLSTARIILPRKARKKKNTHFC</sequence>
<dbReference type="EMBL" id="HBUE01057206">
    <property type="protein sequence ID" value="CAG6466868.1"/>
    <property type="molecule type" value="Transcribed_RNA"/>
</dbReference>